<dbReference type="OrthoDB" id="7061165at2"/>
<evidence type="ECO:0000313" key="1">
    <source>
        <dbReference type="EMBL" id="SCZ64326.1"/>
    </source>
</evidence>
<dbReference type="EMBL" id="FMWD01000008">
    <property type="protein sequence ID" value="SCZ64326.1"/>
    <property type="molecule type" value="Genomic_DNA"/>
</dbReference>
<dbReference type="STRING" id="415747.SAMN03097708_02608"/>
<accession>A0A1G5QRQ3</accession>
<proteinExistence type="predicted"/>
<sequence length="229" mass="26618">MSRPDFAHTDLGTLTSGDLRLLIENMPQPGDNYEAIARVLETLPSTIESMLTSDYIYQLIHDRRQLMLGISPFLLFSVLLRRSLGRPRTMLDRRVLNYLANLLALFVRTDRVFRVEPGDREPHHYVVELIAEADEADPRRAFVTYAHVGNYALWLTGLQMQWLEQRYHFGRRPVSPGYYAEFGQSSFERASRHQLARGFGLDDVFMRLAVMFDHYREGLATMQRDHLAK</sequence>
<name>A0A1G5QRQ3_9GAMM</name>
<gene>
    <name evidence="1" type="ORF">SAMN03097708_02608</name>
</gene>
<dbReference type="RefSeq" id="WP_092997966.1">
    <property type="nucleotide sequence ID" value="NZ_FMWD01000008.1"/>
</dbReference>
<organism evidence="1 2">
    <name type="scientific">Thiohalomonas denitrificans</name>
    <dbReference type="NCBI Taxonomy" id="415747"/>
    <lineage>
        <taxon>Bacteria</taxon>
        <taxon>Pseudomonadati</taxon>
        <taxon>Pseudomonadota</taxon>
        <taxon>Gammaproteobacteria</taxon>
        <taxon>Thiohalomonadales</taxon>
        <taxon>Thiohalomonadaceae</taxon>
        <taxon>Thiohalomonas</taxon>
    </lineage>
</organism>
<evidence type="ECO:0000313" key="2">
    <source>
        <dbReference type="Proteomes" id="UP000199648"/>
    </source>
</evidence>
<keyword evidence="2" id="KW-1185">Reference proteome</keyword>
<protein>
    <submittedName>
        <fullName evidence="1">Uncharacterized protein</fullName>
    </submittedName>
</protein>
<dbReference type="AlphaFoldDB" id="A0A1G5QRQ3"/>
<dbReference type="Proteomes" id="UP000199648">
    <property type="component" value="Unassembled WGS sequence"/>
</dbReference>
<reference evidence="1 2" key="1">
    <citation type="submission" date="2016-10" db="EMBL/GenBank/DDBJ databases">
        <authorList>
            <person name="de Groot N.N."/>
        </authorList>
    </citation>
    <scope>NUCLEOTIDE SEQUENCE [LARGE SCALE GENOMIC DNA]</scope>
    <source>
        <strain evidence="1 2">HLD2</strain>
    </source>
</reference>